<keyword evidence="16" id="KW-1185">Reference proteome</keyword>
<dbReference type="EC" id="2.7.11.1" evidence="2"/>
<gene>
    <name evidence="15" type="ORF">F53441_14550</name>
</gene>
<keyword evidence="6" id="KW-0547">Nucleotide-binding</keyword>
<evidence type="ECO:0000256" key="4">
    <source>
        <dbReference type="ARBA" id="ARBA00022527"/>
    </source>
</evidence>
<dbReference type="Proteomes" id="UP000605986">
    <property type="component" value="Unassembled WGS sequence"/>
</dbReference>
<dbReference type="InterPro" id="IPR011009">
    <property type="entry name" value="Kinase-like_dom_sf"/>
</dbReference>
<dbReference type="GO" id="GO:0000045">
    <property type="term" value="P:autophagosome assembly"/>
    <property type="evidence" value="ECO:0007669"/>
    <property type="project" value="TreeGrafter"/>
</dbReference>
<evidence type="ECO:0000256" key="11">
    <source>
        <dbReference type="ARBA" id="ARBA00030237"/>
    </source>
</evidence>
<dbReference type="GO" id="GO:0004674">
    <property type="term" value="F:protein serine/threonine kinase activity"/>
    <property type="evidence" value="ECO:0007669"/>
    <property type="project" value="UniProtKB-KW"/>
</dbReference>
<keyword evidence="10" id="KW-0072">Autophagy</keyword>
<comment type="subcellular location">
    <subcellularLocation>
        <location evidence="1">Preautophagosomal structure membrane</location>
        <topology evidence="1">Peripheral membrane protein</topology>
    </subcellularLocation>
</comment>
<evidence type="ECO:0000313" key="15">
    <source>
        <dbReference type="EMBL" id="KAF4416301.1"/>
    </source>
</evidence>
<evidence type="ECO:0000313" key="16">
    <source>
        <dbReference type="Proteomes" id="UP000605986"/>
    </source>
</evidence>
<comment type="catalytic activity">
    <reaction evidence="12">
        <text>L-threonyl-[protein] + ATP = O-phospho-L-threonyl-[protein] + ADP + H(+)</text>
        <dbReference type="Rhea" id="RHEA:46608"/>
        <dbReference type="Rhea" id="RHEA-COMP:11060"/>
        <dbReference type="Rhea" id="RHEA-COMP:11605"/>
        <dbReference type="ChEBI" id="CHEBI:15378"/>
        <dbReference type="ChEBI" id="CHEBI:30013"/>
        <dbReference type="ChEBI" id="CHEBI:30616"/>
        <dbReference type="ChEBI" id="CHEBI:61977"/>
        <dbReference type="ChEBI" id="CHEBI:456216"/>
        <dbReference type="EC" id="2.7.11.1"/>
    </reaction>
</comment>
<dbReference type="GO" id="GO:0010506">
    <property type="term" value="P:regulation of autophagy"/>
    <property type="evidence" value="ECO:0007669"/>
    <property type="project" value="InterPro"/>
</dbReference>
<comment type="catalytic activity">
    <reaction evidence="13">
        <text>L-seryl-[protein] + ATP = O-phospho-L-seryl-[protein] + ADP + H(+)</text>
        <dbReference type="Rhea" id="RHEA:17989"/>
        <dbReference type="Rhea" id="RHEA-COMP:9863"/>
        <dbReference type="Rhea" id="RHEA-COMP:11604"/>
        <dbReference type="ChEBI" id="CHEBI:15378"/>
        <dbReference type="ChEBI" id="CHEBI:29999"/>
        <dbReference type="ChEBI" id="CHEBI:30616"/>
        <dbReference type="ChEBI" id="CHEBI:83421"/>
        <dbReference type="ChEBI" id="CHEBI:456216"/>
        <dbReference type="EC" id="2.7.11.1"/>
    </reaction>
</comment>
<dbReference type="AlphaFoldDB" id="A0A8H4N9E6"/>
<evidence type="ECO:0000256" key="9">
    <source>
        <dbReference type="ARBA" id="ARBA00022927"/>
    </source>
</evidence>
<dbReference type="InterPro" id="IPR000719">
    <property type="entry name" value="Prot_kinase_dom"/>
</dbReference>
<dbReference type="SUPFAM" id="SSF56112">
    <property type="entry name" value="Protein kinase-like (PK-like)"/>
    <property type="match status" value="1"/>
</dbReference>
<evidence type="ECO:0000256" key="7">
    <source>
        <dbReference type="ARBA" id="ARBA00022777"/>
    </source>
</evidence>
<dbReference type="InterPro" id="IPR008271">
    <property type="entry name" value="Ser/Thr_kinase_AS"/>
</dbReference>
<dbReference type="PANTHER" id="PTHR24348">
    <property type="entry name" value="SERINE/THREONINE-PROTEIN KINASE UNC-51-RELATED"/>
    <property type="match status" value="1"/>
</dbReference>
<keyword evidence="4" id="KW-0723">Serine/threonine-protein kinase</keyword>
<dbReference type="PANTHER" id="PTHR24348:SF22">
    <property type="entry name" value="NON-SPECIFIC SERINE_THREONINE PROTEIN KINASE"/>
    <property type="match status" value="1"/>
</dbReference>
<keyword evidence="5" id="KW-0808">Transferase</keyword>
<evidence type="ECO:0000256" key="12">
    <source>
        <dbReference type="ARBA" id="ARBA00047899"/>
    </source>
</evidence>
<name>A0A8H4N9E6_9HYPO</name>
<keyword evidence="8" id="KW-0067">ATP-binding</keyword>
<dbReference type="PROSITE" id="PS00108">
    <property type="entry name" value="PROTEIN_KINASE_ST"/>
    <property type="match status" value="1"/>
</dbReference>
<dbReference type="GO" id="GO:0015031">
    <property type="term" value="P:protein transport"/>
    <property type="evidence" value="ECO:0007669"/>
    <property type="project" value="UniProtKB-KW"/>
</dbReference>
<organism evidence="15 16">
    <name type="scientific">Fusarium austroafricanum</name>
    <dbReference type="NCBI Taxonomy" id="2364996"/>
    <lineage>
        <taxon>Eukaryota</taxon>
        <taxon>Fungi</taxon>
        <taxon>Dikarya</taxon>
        <taxon>Ascomycota</taxon>
        <taxon>Pezizomycotina</taxon>
        <taxon>Sordariomycetes</taxon>
        <taxon>Hypocreomycetidae</taxon>
        <taxon>Hypocreales</taxon>
        <taxon>Nectriaceae</taxon>
        <taxon>Fusarium</taxon>
        <taxon>Fusarium concolor species complex</taxon>
    </lineage>
</organism>
<keyword evidence="3" id="KW-0813">Transport</keyword>
<proteinExistence type="predicted"/>
<reference evidence="15" key="1">
    <citation type="submission" date="2020-01" db="EMBL/GenBank/DDBJ databases">
        <title>Identification and distribution of gene clusters putatively required for synthesis of sphingolipid metabolism inhibitors in phylogenetically diverse species of the filamentous fungus Fusarium.</title>
        <authorList>
            <person name="Kim H.-S."/>
            <person name="Busman M."/>
            <person name="Brown D.W."/>
            <person name="Divon H."/>
            <person name="Uhlig S."/>
            <person name="Proctor R.H."/>
        </authorList>
    </citation>
    <scope>NUCLEOTIDE SEQUENCE</scope>
    <source>
        <strain evidence="15">NRRL 53441</strain>
    </source>
</reference>
<evidence type="ECO:0000256" key="8">
    <source>
        <dbReference type="ARBA" id="ARBA00022840"/>
    </source>
</evidence>
<feature type="domain" description="Protein kinase" evidence="14">
    <location>
        <begin position="1"/>
        <end position="194"/>
    </location>
</feature>
<dbReference type="EMBL" id="JAADJG010001425">
    <property type="protein sequence ID" value="KAF4416301.1"/>
    <property type="molecule type" value="Genomic_DNA"/>
</dbReference>
<evidence type="ECO:0000256" key="3">
    <source>
        <dbReference type="ARBA" id="ARBA00022448"/>
    </source>
</evidence>
<evidence type="ECO:0000256" key="6">
    <source>
        <dbReference type="ARBA" id="ARBA00022741"/>
    </source>
</evidence>
<evidence type="ECO:0000256" key="1">
    <source>
        <dbReference type="ARBA" id="ARBA00004623"/>
    </source>
</evidence>
<dbReference type="GO" id="GO:0005524">
    <property type="term" value="F:ATP binding"/>
    <property type="evidence" value="ECO:0007669"/>
    <property type="project" value="UniProtKB-KW"/>
</dbReference>
<keyword evidence="9" id="KW-0653">Protein transport</keyword>
<dbReference type="GO" id="GO:0005776">
    <property type="term" value="C:autophagosome"/>
    <property type="evidence" value="ECO:0007669"/>
    <property type="project" value="TreeGrafter"/>
</dbReference>
<dbReference type="InterPro" id="IPR045269">
    <property type="entry name" value="Atg1-like"/>
</dbReference>
<keyword evidence="7" id="KW-0418">Kinase</keyword>
<dbReference type="Pfam" id="PF00069">
    <property type="entry name" value="Pkinase"/>
    <property type="match status" value="1"/>
</dbReference>
<dbReference type="InterPro" id="IPR055936">
    <property type="entry name" value="DUF7514"/>
</dbReference>
<accession>A0A8H4N9E6</accession>
<evidence type="ECO:0000256" key="13">
    <source>
        <dbReference type="ARBA" id="ARBA00048679"/>
    </source>
</evidence>
<dbReference type="Gene3D" id="1.10.510.10">
    <property type="entry name" value="Transferase(Phosphotransferase) domain 1"/>
    <property type="match status" value="1"/>
</dbReference>
<dbReference type="GO" id="GO:0034045">
    <property type="term" value="C:phagophore assembly site membrane"/>
    <property type="evidence" value="ECO:0007669"/>
    <property type="project" value="UniProtKB-SubCell"/>
</dbReference>
<sequence length="501" mass="56554">MEYFPEGDLFTYVRDRQGLPEDECREITSQIVSGIALMHAERFAHRDVKPKNILIHRNPRDGLSRKWRIKLGDFGICKRFGNDTNTTNLAMGTEQYMAPELLTPDQMSHSARDYQKPDIWALGVTVLFILTNTVPFSSPSLTKEFARNLGEPFPYAPLRDRNVSEGGQAFVRDTIKPKPESRMNSATAMQHVWIKAFLPDCPVSGTYMRTSTITSLRSSSDDTGGLTNEISTLASQLTLSDYLSSPPRDRSDPRPVEFPMQILHGDNNPTIDIVPVRGLAASLEEYWGSLVTPYKAPSSTFSNLICSIFNHFNNSNTGMLQPHELCAFMHAARWLPQQFPPIQVLLSDSPPTLSALQQCDDYITNCYRWYPLDHRMGTREIASSVPIQPHAGRIRVRDQFMLGLARLLAPAVPDGMPLLTRRGFEQYLMFMALGSPDDLFVRLNHILGTMTPHLKDPRTDRPFEAHIPRSCFPPAPSSGEQQMRVMMETRAALWQAENTAR</sequence>
<evidence type="ECO:0000256" key="5">
    <source>
        <dbReference type="ARBA" id="ARBA00022679"/>
    </source>
</evidence>
<dbReference type="OrthoDB" id="10252171at2759"/>
<dbReference type="SMART" id="SM00220">
    <property type="entry name" value="S_TKc"/>
    <property type="match status" value="1"/>
</dbReference>
<dbReference type="GO" id="GO:0005829">
    <property type="term" value="C:cytosol"/>
    <property type="evidence" value="ECO:0007669"/>
    <property type="project" value="TreeGrafter"/>
</dbReference>
<dbReference type="Pfam" id="PF24355">
    <property type="entry name" value="DUF7514"/>
    <property type="match status" value="1"/>
</dbReference>
<dbReference type="PROSITE" id="PS50011">
    <property type="entry name" value="PROTEIN_KINASE_DOM"/>
    <property type="match status" value="1"/>
</dbReference>
<comment type="caution">
    <text evidence="15">The sequence shown here is derived from an EMBL/GenBank/DDBJ whole genome shotgun (WGS) entry which is preliminary data.</text>
</comment>
<protein>
    <recommendedName>
        <fullName evidence="2">non-specific serine/threonine protein kinase</fullName>
        <ecNumber evidence="2">2.7.11.1</ecNumber>
    </recommendedName>
    <alternativeName>
        <fullName evidence="11">Autophagy-related protein 1</fullName>
    </alternativeName>
</protein>
<evidence type="ECO:0000256" key="10">
    <source>
        <dbReference type="ARBA" id="ARBA00023006"/>
    </source>
</evidence>
<evidence type="ECO:0000256" key="2">
    <source>
        <dbReference type="ARBA" id="ARBA00012513"/>
    </source>
</evidence>
<evidence type="ECO:0000259" key="14">
    <source>
        <dbReference type="PROSITE" id="PS50011"/>
    </source>
</evidence>